<accession>A0A7W5TR18</accession>
<evidence type="ECO:0000313" key="3">
    <source>
        <dbReference type="EMBL" id="MBB3668205.1"/>
    </source>
</evidence>
<organism evidence="3 4">
    <name type="scientific">Garicola koreensis</name>
    <dbReference type="NCBI Taxonomy" id="1262554"/>
    <lineage>
        <taxon>Bacteria</taxon>
        <taxon>Bacillati</taxon>
        <taxon>Actinomycetota</taxon>
        <taxon>Actinomycetes</taxon>
        <taxon>Micrococcales</taxon>
        <taxon>Micrococcaceae</taxon>
        <taxon>Garicola</taxon>
    </lineage>
</organism>
<protein>
    <submittedName>
        <fullName evidence="3">Protein phosphatase</fullName>
        <ecNumber evidence="3">3.1.3.16</ecNumber>
    </submittedName>
</protein>
<dbReference type="EMBL" id="JACIBT010000010">
    <property type="protein sequence ID" value="MBB3668205.1"/>
    <property type="molecule type" value="Genomic_DNA"/>
</dbReference>
<dbReference type="PROSITE" id="PS51746">
    <property type="entry name" value="PPM_2"/>
    <property type="match status" value="1"/>
</dbReference>
<dbReference type="Proteomes" id="UP000547528">
    <property type="component" value="Unassembled WGS sequence"/>
</dbReference>
<dbReference type="SMART" id="SM00331">
    <property type="entry name" value="PP2C_SIG"/>
    <property type="match status" value="1"/>
</dbReference>
<proteinExistence type="predicted"/>
<evidence type="ECO:0000313" key="2">
    <source>
        <dbReference type="EMBL" id="MBB3668199.1"/>
    </source>
</evidence>
<dbReference type="SUPFAM" id="SSF81606">
    <property type="entry name" value="PP2C-like"/>
    <property type="match status" value="1"/>
</dbReference>
<keyword evidence="4" id="KW-1185">Reference proteome</keyword>
<dbReference type="AlphaFoldDB" id="A0A7W5TR18"/>
<gene>
    <name evidence="2" type="ORF">FHX47_001828</name>
    <name evidence="3" type="ORF">FHX47_001834</name>
</gene>
<dbReference type="GO" id="GO:0004722">
    <property type="term" value="F:protein serine/threonine phosphatase activity"/>
    <property type="evidence" value="ECO:0007669"/>
    <property type="project" value="UniProtKB-EC"/>
</dbReference>
<dbReference type="EC" id="3.1.3.16" evidence="3"/>
<dbReference type="EMBL" id="JACIBT010000009">
    <property type="protein sequence ID" value="MBB3668199.1"/>
    <property type="molecule type" value="Genomic_DNA"/>
</dbReference>
<dbReference type="Gene3D" id="3.60.40.10">
    <property type="entry name" value="PPM-type phosphatase domain"/>
    <property type="match status" value="1"/>
</dbReference>
<keyword evidence="3" id="KW-0378">Hydrolase</keyword>
<dbReference type="PANTHER" id="PTHR47992">
    <property type="entry name" value="PROTEIN PHOSPHATASE"/>
    <property type="match status" value="1"/>
</dbReference>
<dbReference type="Pfam" id="PF00481">
    <property type="entry name" value="PP2C"/>
    <property type="match status" value="1"/>
</dbReference>
<evidence type="ECO:0000259" key="1">
    <source>
        <dbReference type="PROSITE" id="PS51746"/>
    </source>
</evidence>
<dbReference type="RefSeq" id="WP_343064355.1">
    <property type="nucleotide sequence ID" value="NZ_BAABKR010000016.1"/>
</dbReference>
<dbReference type="SMART" id="SM00332">
    <property type="entry name" value="PP2Cc"/>
    <property type="match status" value="1"/>
</dbReference>
<dbReference type="InterPro" id="IPR015655">
    <property type="entry name" value="PP2C"/>
</dbReference>
<dbReference type="CDD" id="cd00143">
    <property type="entry name" value="PP2Cc"/>
    <property type="match status" value="1"/>
</dbReference>
<feature type="domain" description="PPM-type phosphatase" evidence="1">
    <location>
        <begin position="17"/>
        <end position="258"/>
    </location>
</feature>
<name>A0A7W5TR18_9MICC</name>
<comment type="caution">
    <text evidence="3">The sequence shown here is derived from an EMBL/GenBank/DDBJ whole genome shotgun (WGS) entry which is preliminary data.</text>
</comment>
<reference evidence="3 4" key="1">
    <citation type="submission" date="2020-08" db="EMBL/GenBank/DDBJ databases">
        <title>Sequencing the genomes of 1000 actinobacteria strains.</title>
        <authorList>
            <person name="Klenk H.-P."/>
        </authorList>
    </citation>
    <scope>NUCLEOTIDE SEQUENCE [LARGE SCALE GENOMIC DNA]</scope>
    <source>
        <strain evidence="3 4">DSM 28238</strain>
    </source>
</reference>
<evidence type="ECO:0000313" key="4">
    <source>
        <dbReference type="Proteomes" id="UP000547528"/>
    </source>
</evidence>
<dbReference type="InterPro" id="IPR001932">
    <property type="entry name" value="PPM-type_phosphatase-like_dom"/>
</dbReference>
<sequence length="260" mass="27484">MTLSADSPETTPEPYADYGYGSHVGLRRELNEDSYVVTDTLFAVADGMGGHEAGEVASSVAVQALAEGWEAAGGKVGQGEIQQFLDDADARIRAATDSKAGTTLTGAVVVPGHGGTADADAGGTGQWQWLVFNIGDSRTYLLNDGALIRLTRDHSQVQELLDSDMITADEVENHPQRNVITRALGAGDMWDADFSTATVASGQRLLVCSDGLTGELTDEQIAHILNAGHNAQDTVDWLIHQALRHGGRDNVTVILVDVTS</sequence>
<dbReference type="InterPro" id="IPR036457">
    <property type="entry name" value="PPM-type-like_dom_sf"/>
</dbReference>